<proteinExistence type="predicted"/>
<sequence length="314" mass="33625">MSYRPRGAAGYLAADHVDEGAVRSLDGISCYQVGTGPNGLLVIPDAWGWNGGRIRALADDFAKQGLHVWVPMILKPVFEEGTDGDGLPPTFDLSFGIVRQLGPLLKGDWGAEKVMPKIRTIVKAMRSHGVTKMGLIGFCYGAWVGMHVAKEIELVGCAAPHPSMHIESLVGGDAAALARDSKCPWAFFPAGDPQAGGDSDMYDAGGDVFRAVEEKFPGRCVTKRFPTMKHGWVTRGSIREGQYTAGAGEDVKGAVTECFAEACAFFKARGLMRRTDAQTQSAFPASPGPSCRERRGPRRRASSRASPGAARRQA</sequence>
<dbReference type="Pfam" id="PF01738">
    <property type="entry name" value="DLH"/>
    <property type="match status" value="1"/>
</dbReference>
<accession>A0A7S2LWL9</accession>
<protein>
    <recommendedName>
        <fullName evidence="2">Dienelactone hydrolase domain-containing protein</fullName>
    </recommendedName>
</protein>
<dbReference type="SUPFAM" id="SSF53474">
    <property type="entry name" value="alpha/beta-Hydrolases"/>
    <property type="match status" value="1"/>
</dbReference>
<evidence type="ECO:0000313" key="3">
    <source>
        <dbReference type="EMBL" id="CAD9616659.1"/>
    </source>
</evidence>
<dbReference type="AlphaFoldDB" id="A0A7S2LWL9"/>
<feature type="compositionally biased region" description="Low complexity" evidence="1">
    <location>
        <begin position="303"/>
        <end position="314"/>
    </location>
</feature>
<dbReference type="EMBL" id="HBGW01067641">
    <property type="protein sequence ID" value="CAD9616659.1"/>
    <property type="molecule type" value="Transcribed_RNA"/>
</dbReference>
<dbReference type="InterPro" id="IPR029058">
    <property type="entry name" value="AB_hydrolase_fold"/>
</dbReference>
<organism evidence="3">
    <name type="scientific">Zooxanthella nutricula</name>
    <dbReference type="NCBI Taxonomy" id="1333877"/>
    <lineage>
        <taxon>Eukaryota</taxon>
        <taxon>Sar</taxon>
        <taxon>Alveolata</taxon>
        <taxon>Dinophyceae</taxon>
        <taxon>Peridiniales</taxon>
        <taxon>Peridiniales incertae sedis</taxon>
        <taxon>Zooxanthella</taxon>
    </lineage>
</organism>
<dbReference type="PANTHER" id="PTHR17630:SF44">
    <property type="entry name" value="PROTEIN AIM2"/>
    <property type="match status" value="1"/>
</dbReference>
<feature type="domain" description="Dienelactone hydrolase" evidence="2">
    <location>
        <begin position="39"/>
        <end position="261"/>
    </location>
</feature>
<dbReference type="GO" id="GO:0016787">
    <property type="term" value="F:hydrolase activity"/>
    <property type="evidence" value="ECO:0007669"/>
    <property type="project" value="InterPro"/>
</dbReference>
<dbReference type="Gene3D" id="3.40.50.1820">
    <property type="entry name" value="alpha/beta hydrolase"/>
    <property type="match status" value="1"/>
</dbReference>
<dbReference type="InterPro" id="IPR002925">
    <property type="entry name" value="Dienelactn_hydro"/>
</dbReference>
<reference evidence="3" key="1">
    <citation type="submission" date="2021-01" db="EMBL/GenBank/DDBJ databases">
        <authorList>
            <person name="Corre E."/>
            <person name="Pelletier E."/>
            <person name="Niang G."/>
            <person name="Scheremetjew M."/>
            <person name="Finn R."/>
            <person name="Kale V."/>
            <person name="Holt S."/>
            <person name="Cochrane G."/>
            <person name="Meng A."/>
            <person name="Brown T."/>
            <person name="Cohen L."/>
        </authorList>
    </citation>
    <scope>NUCLEOTIDE SEQUENCE</scope>
    <source>
        <strain evidence="3">RCC3387</strain>
    </source>
</reference>
<evidence type="ECO:0000259" key="2">
    <source>
        <dbReference type="Pfam" id="PF01738"/>
    </source>
</evidence>
<gene>
    <name evidence="3" type="ORF">BRAN1462_LOCUS43094</name>
</gene>
<name>A0A7S2LWL9_9DINO</name>
<feature type="region of interest" description="Disordered" evidence="1">
    <location>
        <begin position="277"/>
        <end position="314"/>
    </location>
</feature>
<dbReference type="PANTHER" id="PTHR17630">
    <property type="entry name" value="DIENELACTONE HYDROLASE"/>
    <property type="match status" value="1"/>
</dbReference>
<evidence type="ECO:0000256" key="1">
    <source>
        <dbReference type="SAM" id="MobiDB-lite"/>
    </source>
</evidence>